<reference evidence="1 2" key="1">
    <citation type="journal article" date="2022" name="DNA Res.">
        <title>Chromosomal-level genome assembly of the orchid tree Bauhinia variegata (Leguminosae; Cercidoideae) supports the allotetraploid origin hypothesis of Bauhinia.</title>
        <authorList>
            <person name="Zhong Y."/>
            <person name="Chen Y."/>
            <person name="Zheng D."/>
            <person name="Pang J."/>
            <person name="Liu Y."/>
            <person name="Luo S."/>
            <person name="Meng S."/>
            <person name="Qian L."/>
            <person name="Wei D."/>
            <person name="Dai S."/>
            <person name="Zhou R."/>
        </authorList>
    </citation>
    <scope>NUCLEOTIDE SEQUENCE [LARGE SCALE GENOMIC DNA]</scope>
    <source>
        <strain evidence="1">BV-YZ2020</strain>
    </source>
</reference>
<evidence type="ECO:0000313" key="1">
    <source>
        <dbReference type="EMBL" id="KAI4314159.1"/>
    </source>
</evidence>
<organism evidence="1 2">
    <name type="scientific">Bauhinia variegata</name>
    <name type="common">Purple orchid tree</name>
    <name type="synonym">Phanera variegata</name>
    <dbReference type="NCBI Taxonomy" id="167791"/>
    <lineage>
        <taxon>Eukaryota</taxon>
        <taxon>Viridiplantae</taxon>
        <taxon>Streptophyta</taxon>
        <taxon>Embryophyta</taxon>
        <taxon>Tracheophyta</taxon>
        <taxon>Spermatophyta</taxon>
        <taxon>Magnoliopsida</taxon>
        <taxon>eudicotyledons</taxon>
        <taxon>Gunneridae</taxon>
        <taxon>Pentapetalae</taxon>
        <taxon>rosids</taxon>
        <taxon>fabids</taxon>
        <taxon>Fabales</taxon>
        <taxon>Fabaceae</taxon>
        <taxon>Cercidoideae</taxon>
        <taxon>Cercideae</taxon>
        <taxon>Bauhiniinae</taxon>
        <taxon>Bauhinia</taxon>
    </lineage>
</organism>
<dbReference type="Proteomes" id="UP000828941">
    <property type="component" value="Chromosome 11"/>
</dbReference>
<dbReference type="EMBL" id="CM039436">
    <property type="protein sequence ID" value="KAI4314159.1"/>
    <property type="molecule type" value="Genomic_DNA"/>
</dbReference>
<evidence type="ECO:0000313" key="2">
    <source>
        <dbReference type="Proteomes" id="UP000828941"/>
    </source>
</evidence>
<proteinExistence type="predicted"/>
<name>A0ACB9LSI6_BAUVA</name>
<keyword evidence="2" id="KW-1185">Reference proteome</keyword>
<gene>
    <name evidence="1" type="ORF">L6164_027094</name>
</gene>
<comment type="caution">
    <text evidence="1">The sequence shown here is derived from an EMBL/GenBank/DDBJ whole genome shotgun (WGS) entry which is preliminary data.</text>
</comment>
<accession>A0ACB9LSI6</accession>
<protein>
    <submittedName>
        <fullName evidence="1">Uncharacterized protein</fullName>
    </submittedName>
</protein>
<sequence length="95" mass="10858">MVFSASRVLILLLLCIGFLSFQPDKAFGLRSFELALGQSQEENKTMLRNQRILKAVNMEVMSTKKDSAKANKKFDQNQSSKRRVRRGSDPIHNRS</sequence>